<evidence type="ECO:0000313" key="3">
    <source>
        <dbReference type="Proteomes" id="UP000593735"/>
    </source>
</evidence>
<keyword evidence="2" id="KW-0808">Transferase</keyword>
<evidence type="ECO:0000259" key="1">
    <source>
        <dbReference type="PROSITE" id="PS51186"/>
    </source>
</evidence>
<dbReference type="PROSITE" id="PS51186">
    <property type="entry name" value="GNAT"/>
    <property type="match status" value="1"/>
</dbReference>
<dbReference type="SUPFAM" id="SSF55729">
    <property type="entry name" value="Acyl-CoA N-acyltransferases (Nat)"/>
    <property type="match status" value="1"/>
</dbReference>
<dbReference type="KEGG" id="tio:INP52_05640"/>
<name>A0A7S7MAA1_9ACTN</name>
<organism evidence="2 3">
    <name type="scientific">Thermophilibacter immobilis</name>
    <dbReference type="NCBI Taxonomy" id="2779519"/>
    <lineage>
        <taxon>Bacteria</taxon>
        <taxon>Bacillati</taxon>
        <taxon>Actinomycetota</taxon>
        <taxon>Coriobacteriia</taxon>
        <taxon>Coriobacteriales</taxon>
        <taxon>Atopobiaceae</taxon>
        <taxon>Thermophilibacter</taxon>
    </lineage>
</organism>
<evidence type="ECO:0000313" key="2">
    <source>
        <dbReference type="EMBL" id="QOY61580.1"/>
    </source>
</evidence>
<dbReference type="GO" id="GO:0016747">
    <property type="term" value="F:acyltransferase activity, transferring groups other than amino-acyl groups"/>
    <property type="evidence" value="ECO:0007669"/>
    <property type="project" value="InterPro"/>
</dbReference>
<dbReference type="Pfam" id="PF00583">
    <property type="entry name" value="Acetyltransf_1"/>
    <property type="match status" value="1"/>
</dbReference>
<feature type="domain" description="N-acetyltransferase" evidence="1">
    <location>
        <begin position="1"/>
        <end position="140"/>
    </location>
</feature>
<proteinExistence type="predicted"/>
<dbReference type="InterPro" id="IPR000182">
    <property type="entry name" value="GNAT_dom"/>
</dbReference>
<accession>A0A7S7MAA1</accession>
<dbReference type="EMBL" id="CP063767">
    <property type="protein sequence ID" value="QOY61580.1"/>
    <property type="molecule type" value="Genomic_DNA"/>
</dbReference>
<dbReference type="Gene3D" id="3.40.630.30">
    <property type="match status" value="1"/>
</dbReference>
<keyword evidence="3" id="KW-1185">Reference proteome</keyword>
<dbReference type="AlphaFoldDB" id="A0A7S7MAA1"/>
<protein>
    <submittedName>
        <fullName evidence="2">GNAT family N-acetyltransferase</fullName>
    </submittedName>
</protein>
<gene>
    <name evidence="2" type="ORF">INP52_05640</name>
</gene>
<sequence length="143" mass="15540">MRAQGNHTQWTGAYPGRVDAQRDLAAGALWVIDDGAGPAACLSLLSGPDPTYERIEGEGWLDDAPYWVVHRVAVSTSGRGLGSRFLRWACERHGNVRADTHESNLPMRGALERCGFVSCGTIWVADGTPRVAYHFAREGALAF</sequence>
<dbReference type="InterPro" id="IPR016181">
    <property type="entry name" value="Acyl_CoA_acyltransferase"/>
</dbReference>
<reference evidence="2 3" key="1">
    <citation type="submission" date="2020-10" db="EMBL/GenBank/DDBJ databases">
        <title>Olsenella immobilis sp.nov., isolated from the mud in a fermentation cellar used for the production of Chinese strong-flavoured liquor.</title>
        <authorList>
            <person name="Lu L."/>
        </authorList>
    </citation>
    <scope>NUCLEOTIDE SEQUENCE [LARGE SCALE GENOMIC DNA]</scope>
    <source>
        <strain evidence="2 3">LZLJ-2</strain>
    </source>
</reference>
<dbReference type="Proteomes" id="UP000593735">
    <property type="component" value="Chromosome"/>
</dbReference>